<dbReference type="GO" id="GO:0097347">
    <property type="term" value="C:TAM protein secretion complex"/>
    <property type="evidence" value="ECO:0007669"/>
    <property type="project" value="TreeGrafter"/>
</dbReference>
<gene>
    <name evidence="7" type="ORF">N788_05810</name>
</gene>
<evidence type="ECO:0000256" key="3">
    <source>
        <dbReference type="ARBA" id="ARBA00022989"/>
    </source>
</evidence>
<dbReference type="InterPro" id="IPR007452">
    <property type="entry name" value="TamB_C"/>
</dbReference>
<dbReference type="Proteomes" id="UP000029085">
    <property type="component" value="Unassembled WGS sequence"/>
</dbReference>
<dbReference type="AlphaFoldDB" id="A0A087MGQ7"/>
<dbReference type="OrthoDB" id="5555605at2"/>
<keyword evidence="2" id="KW-0812">Transmembrane</keyword>
<keyword evidence="8" id="KW-1185">Reference proteome</keyword>
<evidence type="ECO:0000256" key="2">
    <source>
        <dbReference type="ARBA" id="ARBA00022692"/>
    </source>
</evidence>
<feature type="region of interest" description="Disordered" evidence="5">
    <location>
        <begin position="405"/>
        <end position="438"/>
    </location>
</feature>
<evidence type="ECO:0000256" key="1">
    <source>
        <dbReference type="ARBA" id="ARBA00004167"/>
    </source>
</evidence>
<dbReference type="GO" id="GO:0009306">
    <property type="term" value="P:protein secretion"/>
    <property type="evidence" value="ECO:0007669"/>
    <property type="project" value="InterPro"/>
</dbReference>
<keyword evidence="4" id="KW-0472">Membrane</keyword>
<evidence type="ECO:0000259" key="6">
    <source>
        <dbReference type="PROSITE" id="PS50106"/>
    </source>
</evidence>
<dbReference type="RefSeq" id="WP_034224831.1">
    <property type="nucleotide sequence ID" value="NZ_AVCJ01000034.1"/>
</dbReference>
<dbReference type="PANTHER" id="PTHR36985">
    <property type="entry name" value="TRANSLOCATION AND ASSEMBLY MODULE SUBUNIT TAMB"/>
    <property type="match status" value="1"/>
</dbReference>
<name>A0A087MGQ7_9GAMM</name>
<reference evidence="8" key="1">
    <citation type="submission" date="2013-08" db="EMBL/GenBank/DDBJ databases">
        <title>Genome sequencing of Arenimonas donghaensis.</title>
        <authorList>
            <person name="Chen F."/>
            <person name="Wang G."/>
        </authorList>
    </citation>
    <scope>NUCLEOTIDE SEQUENCE [LARGE SCALE GENOMIC DNA]</scope>
    <source>
        <strain evidence="8">HO3-R19</strain>
    </source>
</reference>
<evidence type="ECO:0000256" key="4">
    <source>
        <dbReference type="ARBA" id="ARBA00023136"/>
    </source>
</evidence>
<dbReference type="PATRIC" id="fig|1121014.3.peg.2067"/>
<feature type="domain" description="PDZ" evidence="6">
    <location>
        <begin position="879"/>
        <end position="936"/>
    </location>
</feature>
<protein>
    <recommendedName>
        <fullName evidence="6">PDZ domain-containing protein</fullName>
    </recommendedName>
</protein>
<dbReference type="STRING" id="1121014.N788_05810"/>
<proteinExistence type="predicted"/>
<dbReference type="Pfam" id="PF04357">
    <property type="entry name" value="TamB"/>
    <property type="match status" value="1"/>
</dbReference>
<reference evidence="7 8" key="2">
    <citation type="journal article" date="2015" name="Stand. Genomic Sci.">
        <title>High quality draft genomic sequence of Arenimonas donghaensis DSM 18148(T).</title>
        <authorList>
            <person name="Chen F."/>
            <person name="Wang H."/>
            <person name="Cao Y."/>
            <person name="Li X."/>
            <person name="Wang G."/>
        </authorList>
    </citation>
    <scope>NUCLEOTIDE SEQUENCE [LARGE SCALE GENOMIC DNA]</scope>
    <source>
        <strain evidence="7 8">HO3-R19</strain>
    </source>
</reference>
<dbReference type="GO" id="GO:0005886">
    <property type="term" value="C:plasma membrane"/>
    <property type="evidence" value="ECO:0007669"/>
    <property type="project" value="InterPro"/>
</dbReference>
<dbReference type="PROSITE" id="PS50106">
    <property type="entry name" value="PDZ"/>
    <property type="match status" value="1"/>
</dbReference>
<sequence>MTTDAARTRAPRRWPRRLAWAVLAAFAALALGLAWLLASGGGRDTLLSWLQSRLGEDALTWESAEGTLGGTLVLHGVRWQGDGVWVSADRLLLAPKPAALLTGALRLQTLEADQVQVWLAPKPEEPPSAWTAWPDILPRLTLPLELSAETATVSGLRVTRGDDPLFTAATLTAERFDFGNDGLRVADLQASGDWGDARVQGHYLPARQFSTELEGRLRWAAPEGEQDARLQLSVRGDVDALRAEASGSAGGPFSLAAGIEDGRSKQAWTLDAQAEGIAPHWFGAASDGAPVDAVITLAGEGATGRGRLGVSQGDTALALEDLQARFAGAGIALDDGRLQTPWGELAVQGAWDPLAEQPINLTAGADQLQWAPTDGGESVQASGTLSVQGLPEAWTASLQATLRRDGEQAQLSASGEGDSTGVRLDDLRMQTPGGKLTGTGRVDWDPALAVKLDARLDQLDPGYLLPDYPGAISGDLRGDLRRSDTGWVGNLALADLRGRLRGRPVSGNATLAWQGESGQLSAQARLGESRLAAEGRIGATLALDVSLQPLRLADLVENAGGELRGELRLQGPRNAPGLVADLEASQLRWGELGIDAGSLRGQLPANTGEGSVVLDATDIRYGERRVQALTLRADGNQRDLALRLEARSNDLQLALESSMRLEGGVRRGELRSFSLDAPRAPALALREPAAWSWGKDAFRLEPACVIGEGDGFLCLQADRGLWRAEGERIPLALAQPWLPDTGVPLRLAGELMLDAEFRQGPRGWNGELTLASAEGSLATESSDGRRNLLTYTDLQAKATLDQDVLDLRAGAQLNEEGLLLAELRAGAGDDGELSGRLALRMRDLTWLELLSPDIVQPSGRLEGELRFSGTRAVPRMEGLLALRELATELPALGLALEGGQADLRTMADGNAELSGSVRSGDGVLQVNGSLDLSREQPLQLALTGENVTFSDTPDLQLVASPALVMAMGKQKLRVGGRIEVPRARVDLEALDGGAIKPSPDVVLVDAEQVQDEGPALDLAVHISLGDDVQLQGFGLDGRLAGALDIRQAPGRTALASGTLRASGRYEAYGQELQIKRARLSYSGTPVDNPTLDILAERDRGEVTVGVQVRGTAQRPITDVVSSPAMDNTEALSWLVFGRPLQSTSANESSQLEASALALGVGGNLLAQQIGDGLGLDAAGVEDSRALGGATFTVGKYLSPRLFLGYGISLVGRGQVITLKYLLSRGFDITIESGTESAASLNWRTER</sequence>
<dbReference type="PANTHER" id="PTHR36985:SF1">
    <property type="entry name" value="TRANSLOCATION AND ASSEMBLY MODULE SUBUNIT TAMB"/>
    <property type="match status" value="1"/>
</dbReference>
<evidence type="ECO:0000313" key="7">
    <source>
        <dbReference type="EMBL" id="KFL36060.1"/>
    </source>
</evidence>
<organism evidence="7 8">
    <name type="scientific">Arenimonas donghaensis DSM 18148 = HO3-R19</name>
    <dbReference type="NCBI Taxonomy" id="1121014"/>
    <lineage>
        <taxon>Bacteria</taxon>
        <taxon>Pseudomonadati</taxon>
        <taxon>Pseudomonadota</taxon>
        <taxon>Gammaproteobacteria</taxon>
        <taxon>Lysobacterales</taxon>
        <taxon>Lysobacteraceae</taxon>
        <taxon>Arenimonas</taxon>
    </lineage>
</organism>
<comment type="subcellular location">
    <subcellularLocation>
        <location evidence="1">Membrane</location>
        <topology evidence="1">Single-pass membrane protein</topology>
    </subcellularLocation>
</comment>
<dbReference type="EMBL" id="AVCJ01000034">
    <property type="protein sequence ID" value="KFL36060.1"/>
    <property type="molecule type" value="Genomic_DNA"/>
</dbReference>
<dbReference type="InterPro" id="IPR001478">
    <property type="entry name" value="PDZ"/>
</dbReference>
<evidence type="ECO:0000313" key="8">
    <source>
        <dbReference type="Proteomes" id="UP000029085"/>
    </source>
</evidence>
<evidence type="ECO:0000256" key="5">
    <source>
        <dbReference type="SAM" id="MobiDB-lite"/>
    </source>
</evidence>
<accession>A0A087MGQ7</accession>
<keyword evidence="3" id="KW-1133">Transmembrane helix</keyword>
<comment type="caution">
    <text evidence="7">The sequence shown here is derived from an EMBL/GenBank/DDBJ whole genome shotgun (WGS) entry which is preliminary data.</text>
</comment>